<dbReference type="InterPro" id="IPR008928">
    <property type="entry name" value="6-hairpin_glycosidase_sf"/>
</dbReference>
<accession>A0A2T7BCH6</accession>
<evidence type="ECO:0000259" key="2">
    <source>
        <dbReference type="Pfam" id="PF25841"/>
    </source>
</evidence>
<feature type="domain" description="Broad-specificity ulvan lyase C-terminal" evidence="2">
    <location>
        <begin position="448"/>
        <end position="667"/>
    </location>
</feature>
<protein>
    <recommendedName>
        <fullName evidence="5">Twin-arginine translocation signal domain-containing protein</fullName>
    </recommendedName>
</protein>
<evidence type="ECO:0000259" key="1">
    <source>
        <dbReference type="Pfam" id="PF25840"/>
    </source>
</evidence>
<proteinExistence type="predicted"/>
<dbReference type="InterPro" id="IPR019546">
    <property type="entry name" value="TAT_signal_bac_arc"/>
</dbReference>
<dbReference type="Pfam" id="PF25840">
    <property type="entry name" value="Ulvan_lyase_N"/>
    <property type="match status" value="1"/>
</dbReference>
<keyword evidence="4" id="KW-1185">Reference proteome</keyword>
<gene>
    <name evidence="3" type="ORF">DCC81_20305</name>
</gene>
<dbReference type="SUPFAM" id="SSF48208">
    <property type="entry name" value="Six-hairpin glycosidases"/>
    <property type="match status" value="1"/>
</dbReference>
<evidence type="ECO:0008006" key="5">
    <source>
        <dbReference type="Google" id="ProtNLM"/>
    </source>
</evidence>
<dbReference type="NCBIfam" id="TIGR01409">
    <property type="entry name" value="TAT_signal_seq"/>
    <property type="match status" value="1"/>
</dbReference>
<evidence type="ECO:0000313" key="4">
    <source>
        <dbReference type="Proteomes" id="UP000244450"/>
    </source>
</evidence>
<dbReference type="Proteomes" id="UP000244450">
    <property type="component" value="Unassembled WGS sequence"/>
</dbReference>
<organism evidence="3 4">
    <name type="scientific">Chitinophaga parva</name>
    <dbReference type="NCBI Taxonomy" id="2169414"/>
    <lineage>
        <taxon>Bacteria</taxon>
        <taxon>Pseudomonadati</taxon>
        <taxon>Bacteroidota</taxon>
        <taxon>Chitinophagia</taxon>
        <taxon>Chitinophagales</taxon>
        <taxon>Chitinophagaceae</taxon>
        <taxon>Chitinophaga</taxon>
    </lineage>
</organism>
<dbReference type="InterPro" id="IPR058907">
    <property type="entry name" value="P29_N"/>
</dbReference>
<feature type="domain" description="Broad-specificity ulvan lyase N-terminal" evidence="1">
    <location>
        <begin position="95"/>
        <end position="427"/>
    </location>
</feature>
<dbReference type="InterPro" id="IPR058908">
    <property type="entry name" value="P29_C"/>
</dbReference>
<dbReference type="AlphaFoldDB" id="A0A2T7BCH6"/>
<dbReference type="OrthoDB" id="620742at2"/>
<name>A0A2T7BCH6_9BACT</name>
<evidence type="ECO:0000313" key="3">
    <source>
        <dbReference type="EMBL" id="PUZ22772.1"/>
    </source>
</evidence>
<reference evidence="3 4" key="1">
    <citation type="submission" date="2018-04" db="EMBL/GenBank/DDBJ databases">
        <title>Chitinophaga fuyangensis sp. nov., isolated from soil in a chemical factory.</title>
        <authorList>
            <person name="Chen K."/>
        </authorList>
    </citation>
    <scope>NUCLEOTIDE SEQUENCE [LARGE SCALE GENOMIC DNA]</scope>
    <source>
        <strain evidence="3 4">LY-1</strain>
    </source>
</reference>
<dbReference type="GO" id="GO:0005975">
    <property type="term" value="P:carbohydrate metabolic process"/>
    <property type="evidence" value="ECO:0007669"/>
    <property type="project" value="InterPro"/>
</dbReference>
<dbReference type="Pfam" id="PF25841">
    <property type="entry name" value="Ulvan_lyase_C"/>
    <property type="match status" value="1"/>
</dbReference>
<dbReference type="EMBL" id="QCYK01000003">
    <property type="protein sequence ID" value="PUZ22772.1"/>
    <property type="molecule type" value="Genomic_DNA"/>
</dbReference>
<sequence>MHNGSIKSYMGSWDQDIKKARTNAVLALKYYSQIPDIVFPLTPVPVMPSYSRRQFLQHSTAGAAGLLLSHHFAAAWPQIPAAGDLQALATSLSGTWGQKLRSLQVTDQHHPHYGTIISPEEHMIHGRMGECIYPFLHLAARHNDHRYVDAALLLYNWMERTVSQEDGSWLNEPEKGSWKGTTVFGSIALAEALKNHGQLLDNSFRKTLQERIARAGDFIYNNFNIEYGNINYPISATYALALLADLLDRPQYREKAASLAKQAITFISKKDKLLTGEGTPYKTPSPKGCYSVDLGYNVEESLPNLVLYALHTSDREVLEAVQESMQAHLQFMLPDGGWDNSWGTRNYKWTYWGSRTSDGCQPAYALLGGQSPEFYMAALRNTQLLERHTHDGLLYGGPHYFSHGVTSGLHHTFCHLKAQVTLLDHGIPQPPPTFAPVKLPREQAYGSRFFADIQTGLVATGPYRATITGYDRDYKDYKAGHASGGALSMLWHTTAGILLCASMNEYQLYEAHNMQEDKDPHSLPLTPRISLEYNGNTYTNINDFGASMETRTKGDTVTVTVHAALVNKDQQAPPTGAILCKLVYQFTPTGVRLQYSHNGSTQVKTWLPLISPSTETLQHHGKSIRLARNGGTLQVITNKPLQLASTTGSRIFNYVPGLEALPFYTNAPHLDVRLSFA</sequence>
<comment type="caution">
    <text evidence="3">The sequence shown here is derived from an EMBL/GenBank/DDBJ whole genome shotgun (WGS) entry which is preliminary data.</text>
</comment>